<dbReference type="InterPro" id="IPR055487">
    <property type="entry name" value="DUF7059"/>
</dbReference>
<keyword evidence="8" id="KW-1185">Reference proteome</keyword>
<dbReference type="GO" id="GO:0003676">
    <property type="term" value="F:nucleic acid binding"/>
    <property type="evidence" value="ECO:0007669"/>
    <property type="project" value="InterPro"/>
</dbReference>
<dbReference type="AlphaFoldDB" id="A0A1D9MMT2"/>
<dbReference type="EMBL" id="CP017812">
    <property type="protein sequence ID" value="AOZ73558.1"/>
    <property type="molecule type" value="Genomic_DNA"/>
</dbReference>
<comment type="similarity">
    <text evidence="1">Belongs to the eukaryotic/archaeal PrmC-related family.</text>
</comment>
<dbReference type="PANTHER" id="PTHR45875:SF1">
    <property type="entry name" value="METHYLTRANSFERASE N6AMT1"/>
    <property type="match status" value="1"/>
</dbReference>
<feature type="domain" description="DUF7059" evidence="6">
    <location>
        <begin position="9"/>
        <end position="91"/>
    </location>
</feature>
<dbReference type="STRING" id="1912795.BK816_08225"/>
<dbReference type="Gene3D" id="3.40.50.150">
    <property type="entry name" value="Vaccinia Virus protein VP39"/>
    <property type="match status" value="1"/>
</dbReference>
<evidence type="ECO:0000256" key="4">
    <source>
        <dbReference type="ARBA" id="ARBA00022691"/>
    </source>
</evidence>
<evidence type="ECO:0000256" key="2">
    <source>
        <dbReference type="ARBA" id="ARBA00022603"/>
    </source>
</evidence>
<keyword evidence="4" id="KW-0949">S-adenosyl-L-methionine</keyword>
<protein>
    <submittedName>
        <fullName evidence="7">Uncharacterized protein</fullName>
    </submittedName>
</protein>
<dbReference type="GO" id="GO:0008757">
    <property type="term" value="F:S-adenosylmethionine-dependent methyltransferase activity"/>
    <property type="evidence" value="ECO:0007669"/>
    <property type="project" value="TreeGrafter"/>
</dbReference>
<feature type="domain" description="Methyltransferase small" evidence="5">
    <location>
        <begin position="143"/>
        <end position="230"/>
    </location>
</feature>
<dbReference type="InterPro" id="IPR007848">
    <property type="entry name" value="Small_mtfrase_dom"/>
</dbReference>
<dbReference type="InterPro" id="IPR052190">
    <property type="entry name" value="Euk-Arch_PrmC-MTase"/>
</dbReference>
<dbReference type="InterPro" id="IPR029063">
    <property type="entry name" value="SAM-dependent_MTases_sf"/>
</dbReference>
<reference evidence="7 8" key="1">
    <citation type="submission" date="2016-10" db="EMBL/GenBank/DDBJ databases">
        <title>Actinomyces aegypiusis sp. nov., isolated from the Aegypius monachus in Qinghai Tibet Plateau China.</title>
        <authorList>
            <person name="Wang Y."/>
        </authorList>
    </citation>
    <scope>NUCLEOTIDE SEQUENCE [LARGE SCALE GENOMIC DNA]</scope>
    <source>
        <strain evidence="7 8">VUL4_3</strain>
    </source>
</reference>
<proteinExistence type="inferred from homology"/>
<evidence type="ECO:0000256" key="3">
    <source>
        <dbReference type="ARBA" id="ARBA00022679"/>
    </source>
</evidence>
<dbReference type="GO" id="GO:0032259">
    <property type="term" value="P:methylation"/>
    <property type="evidence" value="ECO:0007669"/>
    <property type="project" value="UniProtKB-KW"/>
</dbReference>
<dbReference type="PANTHER" id="PTHR45875">
    <property type="entry name" value="METHYLTRANSFERASE N6AMT1"/>
    <property type="match status" value="1"/>
</dbReference>
<dbReference type="SUPFAM" id="SSF53335">
    <property type="entry name" value="S-adenosyl-L-methionine-dependent methyltransferases"/>
    <property type="match status" value="1"/>
</dbReference>
<sequence>MRDFRGDLASFTTENIAALLSPAAQDALELGLIEPAKLELRSLTRGAPARLAALVRLFMLGDVVPWQQVADALPRTGVNFLLESGLAVSPSEDSVQSRFDLRPISVDLDGHKREYWITSDLGEEITGKPLLPDHVLGVGGATLSLLRLTPRKQVGLAVDLGCGCGIQAIVAARHAKNVIATDISARALDLTAFNAALNSVFIELRLGSMLEPLKGEKIDLLVSNPPFVINPAAGIEDEEKIMQYRDGGMADDDIVSGLVKGLPSVLAPGGMAVMLGNWLLSDAPWEDRPASWVDPKLDAIVLQRETFSPAQYANLWLRDGGINPRQNPGRFNVRLTEYLMYFEAKSSPGVGFGYLAFQKPAVEISPDDTWQQFEKLPDGRPPSGQDVENFFAAANYCRGQETPLALSDEKFEVQPDVTEERFYRPGEEDPAVIQLRSGRTGQTMPVGQYFAAFYGACDGELTAAQITVALSELLGADVPALAAELELPIRIALGSGYLKVPQT</sequence>
<gene>
    <name evidence="7" type="ORF">BK816_08225</name>
</gene>
<evidence type="ECO:0000313" key="8">
    <source>
        <dbReference type="Proteomes" id="UP000176288"/>
    </source>
</evidence>
<dbReference type="Proteomes" id="UP000176288">
    <property type="component" value="Chromosome"/>
</dbReference>
<dbReference type="Pfam" id="PF05175">
    <property type="entry name" value="MTS"/>
    <property type="match status" value="1"/>
</dbReference>
<name>A0A1D9MMT2_9ACTO</name>
<dbReference type="CDD" id="cd02440">
    <property type="entry name" value="AdoMet_MTases"/>
    <property type="match status" value="1"/>
</dbReference>
<evidence type="ECO:0000313" key="7">
    <source>
        <dbReference type="EMBL" id="AOZ73558.1"/>
    </source>
</evidence>
<keyword evidence="3" id="KW-0808">Transferase</keyword>
<dbReference type="GO" id="GO:0008276">
    <property type="term" value="F:protein methyltransferase activity"/>
    <property type="evidence" value="ECO:0007669"/>
    <property type="project" value="TreeGrafter"/>
</dbReference>
<dbReference type="InterPro" id="IPR002052">
    <property type="entry name" value="DNA_methylase_N6_adenine_CS"/>
</dbReference>
<dbReference type="PROSITE" id="PS00092">
    <property type="entry name" value="N6_MTASE"/>
    <property type="match status" value="1"/>
</dbReference>
<dbReference type="GO" id="GO:0035657">
    <property type="term" value="C:eRF1 methyltransferase complex"/>
    <property type="evidence" value="ECO:0007669"/>
    <property type="project" value="TreeGrafter"/>
</dbReference>
<evidence type="ECO:0000259" key="5">
    <source>
        <dbReference type="Pfam" id="PF05175"/>
    </source>
</evidence>
<organism evidence="7 8">
    <name type="scientific">Boudabousia tangfeifanii</name>
    <dbReference type="NCBI Taxonomy" id="1912795"/>
    <lineage>
        <taxon>Bacteria</taxon>
        <taxon>Bacillati</taxon>
        <taxon>Actinomycetota</taxon>
        <taxon>Actinomycetes</taxon>
        <taxon>Actinomycetales</taxon>
        <taxon>Actinomycetaceae</taxon>
        <taxon>Boudabousia</taxon>
    </lineage>
</organism>
<dbReference type="Pfam" id="PF23186">
    <property type="entry name" value="DUF7059"/>
    <property type="match status" value="1"/>
</dbReference>
<accession>A0A1D9MMT2</accession>
<keyword evidence="2" id="KW-0489">Methyltransferase</keyword>
<evidence type="ECO:0000259" key="6">
    <source>
        <dbReference type="Pfam" id="PF23186"/>
    </source>
</evidence>
<dbReference type="KEGG" id="avu:BK816_08225"/>
<dbReference type="GO" id="GO:0008170">
    <property type="term" value="F:N-methyltransferase activity"/>
    <property type="evidence" value="ECO:0007669"/>
    <property type="project" value="UniProtKB-ARBA"/>
</dbReference>
<evidence type="ECO:0000256" key="1">
    <source>
        <dbReference type="ARBA" id="ARBA00006149"/>
    </source>
</evidence>